<name>A0A3L9Y576_9RHOB</name>
<dbReference type="InterPro" id="IPR018511">
    <property type="entry name" value="Hemolysin-typ_Ca-bd_CS"/>
</dbReference>
<dbReference type="GO" id="GO:0016539">
    <property type="term" value="P:intein-mediated protein splicing"/>
    <property type="evidence" value="ECO:0007669"/>
    <property type="project" value="InterPro"/>
</dbReference>
<dbReference type="EMBL" id="RCNT01000004">
    <property type="protein sequence ID" value="RMA42428.1"/>
    <property type="molecule type" value="Genomic_DNA"/>
</dbReference>
<dbReference type="SUPFAM" id="SSF51120">
    <property type="entry name" value="beta-Roll"/>
    <property type="match status" value="5"/>
</dbReference>
<evidence type="ECO:0000313" key="6">
    <source>
        <dbReference type="Proteomes" id="UP000281343"/>
    </source>
</evidence>
<feature type="compositionally biased region" description="Acidic residues" evidence="3">
    <location>
        <begin position="564"/>
        <end position="573"/>
    </location>
</feature>
<reference evidence="5 6" key="1">
    <citation type="submission" date="2018-10" db="EMBL/GenBank/DDBJ databases">
        <authorList>
            <person name="Jung H.S."/>
            <person name="Jeon C.O."/>
        </authorList>
    </citation>
    <scope>NUCLEOTIDE SEQUENCE [LARGE SCALE GENOMIC DNA]</scope>
    <source>
        <strain evidence="5 6">MA-7-27</strain>
    </source>
</reference>
<dbReference type="Pfam" id="PF13403">
    <property type="entry name" value="Hint_2"/>
    <property type="match status" value="1"/>
</dbReference>
<comment type="subcellular location">
    <subcellularLocation>
        <location evidence="1">Secreted</location>
    </subcellularLocation>
</comment>
<proteinExistence type="predicted"/>
<feature type="domain" description="Hedgehog/Intein (Hint)" evidence="4">
    <location>
        <begin position="920"/>
        <end position="1066"/>
    </location>
</feature>
<dbReference type="OrthoDB" id="6305173at2"/>
<dbReference type="Pfam" id="PF00353">
    <property type="entry name" value="HemolysinCabind"/>
    <property type="match status" value="8"/>
</dbReference>
<evidence type="ECO:0000259" key="4">
    <source>
        <dbReference type="Pfam" id="PF13403"/>
    </source>
</evidence>
<evidence type="ECO:0000256" key="1">
    <source>
        <dbReference type="ARBA" id="ARBA00004613"/>
    </source>
</evidence>
<dbReference type="InterPro" id="IPR001343">
    <property type="entry name" value="Hemolysn_Ca-bd"/>
</dbReference>
<organism evidence="5 6">
    <name type="scientific">Rhodophyticola porphyridii</name>
    <dbReference type="NCBI Taxonomy" id="1852017"/>
    <lineage>
        <taxon>Bacteria</taxon>
        <taxon>Pseudomonadati</taxon>
        <taxon>Pseudomonadota</taxon>
        <taxon>Alphaproteobacteria</taxon>
        <taxon>Rhodobacterales</taxon>
        <taxon>Roseobacteraceae</taxon>
        <taxon>Rhodophyticola</taxon>
    </lineage>
</organism>
<dbReference type="PANTHER" id="PTHR38340">
    <property type="entry name" value="S-LAYER PROTEIN"/>
    <property type="match status" value="1"/>
</dbReference>
<dbReference type="GO" id="GO:0005509">
    <property type="term" value="F:calcium ion binding"/>
    <property type="evidence" value="ECO:0007669"/>
    <property type="project" value="InterPro"/>
</dbReference>
<dbReference type="PROSITE" id="PS00330">
    <property type="entry name" value="HEMOLYSIN_CALCIUM"/>
    <property type="match status" value="5"/>
</dbReference>
<gene>
    <name evidence="5" type="ORF">D9R08_10040</name>
</gene>
<dbReference type="Gene3D" id="2.170.16.10">
    <property type="entry name" value="Hedgehog/Intein (Hint) domain"/>
    <property type="match status" value="1"/>
</dbReference>
<dbReference type="Gene3D" id="2.150.10.10">
    <property type="entry name" value="Serralysin-like metalloprotease, C-terminal"/>
    <property type="match status" value="4"/>
</dbReference>
<feature type="region of interest" description="Disordered" evidence="3">
    <location>
        <begin position="723"/>
        <end position="750"/>
    </location>
</feature>
<feature type="region of interest" description="Disordered" evidence="3">
    <location>
        <begin position="558"/>
        <end position="704"/>
    </location>
</feature>
<dbReference type="InterPro" id="IPR050557">
    <property type="entry name" value="RTX_toxin/Mannuronan_C5-epim"/>
</dbReference>
<keyword evidence="2" id="KW-0964">Secreted</keyword>
<dbReference type="GO" id="GO:0005576">
    <property type="term" value="C:extracellular region"/>
    <property type="evidence" value="ECO:0007669"/>
    <property type="project" value="UniProtKB-SubCell"/>
</dbReference>
<feature type="compositionally biased region" description="Low complexity" evidence="3">
    <location>
        <begin position="681"/>
        <end position="691"/>
    </location>
</feature>
<dbReference type="AlphaFoldDB" id="A0A3L9Y576"/>
<evidence type="ECO:0000256" key="2">
    <source>
        <dbReference type="ARBA" id="ARBA00022525"/>
    </source>
</evidence>
<dbReference type="PRINTS" id="PR00313">
    <property type="entry name" value="CABNDNGRPT"/>
</dbReference>
<feature type="region of interest" description="Disordered" evidence="3">
    <location>
        <begin position="796"/>
        <end position="821"/>
    </location>
</feature>
<dbReference type="PANTHER" id="PTHR38340:SF1">
    <property type="entry name" value="S-LAYER PROTEIN"/>
    <property type="match status" value="1"/>
</dbReference>
<evidence type="ECO:0000256" key="3">
    <source>
        <dbReference type="SAM" id="MobiDB-lite"/>
    </source>
</evidence>
<protein>
    <submittedName>
        <fullName evidence="5">Type I secretion protein</fullName>
    </submittedName>
</protein>
<accession>A0A3L9Y576</accession>
<evidence type="ECO:0000313" key="5">
    <source>
        <dbReference type="EMBL" id="RMA42428.1"/>
    </source>
</evidence>
<sequence length="1113" mass="115444">MTNFNESFAANLVGLWDFRSGSETRDTGLDDGFAQNGHIQGGATISGDQLHTNGSSGLFDVNGGTLSNGDGTSQFPGNDTPFDLDRGTLIVEFTQEHHVGSGPDTIVNRGELNDAGREGFFELRVTQDGAVEVMHCVPGIDSILSTGPGFFEEGDTVKAYYIWDESTGNQLVVENVTTGDSTEVSSSTTGLTFDITDNDDESFTFGAREADDGRYSNYFDGAIDYVAIFDADVLAESGDMIVEGSSGDDLIDAGYTGDPDTPPDQIDNAVVDGTDADTVVAGAGNDTVEAGAGDDLVYAGSGDDSVDGGAGDDTLIGDDNTGQPLTGTREKFEWDLAPDPNGAPPIENGDDLTGFTQNTGSVDVSFSVLSERGGVDTEFASNNQNIAGIQGDGDPVDDNSSLSSDLDNRGDFAKYQLKFSEPVENVSFRVNDIDGDGVVKIRAFDKDNMPIEVSLTAGGRLTLSDTDGVPGADTADSNGGYQSDTSANYSILVDIPGPVDRIEITHSQNGGGDSGINVTDVYFDTIGLIDDGAAGSDTLDGGDGNDLILGNGGDDLLRGGAGDDTVEGGDGDDELRGNTGDDVIDGGAGNDSMGGAEGDDTITGGAGEDTLTGGSGNDSLDGGADADTINGGSGNDTVTDNDGDNLINTSDGSLSALPDRGFPFVPGSQDQNTENDRDLVTTGDGNDTITTGDDRDTIDAGDGDNVIDAGFDDDQVTSGAGADLITSGEGSDTVNSGDGDDTIYGGLGPSFPDVVNIPDVNPDGPNDPILDNGDDLINAGGGNDLVFGEDDNDTIYGGAGNDTLDGGIDDDEITGGSGDDSIIGGQGADAMFGGDDKDTFAIGPDGDGIGDYIEGGEGGEDNDTLDLSSAGPLKINFDDAVDPGGTPGESGTVTFFDGNGYAPENVTGTLTFKEIENVIPCFTPGSRIATPKGEVPVETLREGDKIITRDNGIQEIRWIGTRTLNRSELRRAPYLRPILIKAGALGDGLPERDMMVSPQHRMLVSGDRTQLYFEESEVLVAAKHLVDHSAVQWVDPLRATYVHFMFDHHEVVLADGAWTESFQPGDQSLGAMGNGARTEILEIFPELKTPAGRETYVAARRALKSHEAKLLTR</sequence>
<keyword evidence="6" id="KW-1185">Reference proteome</keyword>
<dbReference type="PROSITE" id="PS50817">
    <property type="entry name" value="INTEIN_N_TER"/>
    <property type="match status" value="1"/>
</dbReference>
<dbReference type="InterPro" id="IPR028992">
    <property type="entry name" value="Hedgehog/Intein_dom"/>
</dbReference>
<dbReference type="InterPro" id="IPR011049">
    <property type="entry name" value="Serralysin-like_metalloprot_C"/>
</dbReference>
<dbReference type="InterPro" id="IPR006141">
    <property type="entry name" value="Intein_N"/>
</dbReference>
<dbReference type="SUPFAM" id="SSF51294">
    <property type="entry name" value="Hedgehog/intein (Hint) domain"/>
    <property type="match status" value="1"/>
</dbReference>
<dbReference type="Proteomes" id="UP000281343">
    <property type="component" value="Unassembled WGS sequence"/>
</dbReference>
<dbReference type="InterPro" id="IPR036844">
    <property type="entry name" value="Hint_dom_sf"/>
</dbReference>
<dbReference type="RefSeq" id="WP_121897908.1">
    <property type="nucleotide sequence ID" value="NZ_RCNT01000004.1"/>
</dbReference>
<comment type="caution">
    <text evidence="5">The sequence shown here is derived from an EMBL/GenBank/DDBJ whole genome shotgun (WGS) entry which is preliminary data.</text>
</comment>